<protein>
    <recommendedName>
        <fullName evidence="1">BRCT domain-containing protein</fullName>
    </recommendedName>
</protein>
<dbReference type="PROSITE" id="PS50172">
    <property type="entry name" value="BRCT"/>
    <property type="match status" value="1"/>
</dbReference>
<reference evidence="2" key="1">
    <citation type="submission" date="2019-10" db="EMBL/GenBank/DDBJ databases">
        <authorList>
            <consortium name="DOE Joint Genome Institute"/>
            <person name="Kuo A."/>
            <person name="Miyauchi S."/>
            <person name="Kiss E."/>
            <person name="Drula E."/>
            <person name="Kohler A."/>
            <person name="Sanchez-Garcia M."/>
            <person name="Andreopoulos B."/>
            <person name="Barry K.W."/>
            <person name="Bonito G."/>
            <person name="Buee M."/>
            <person name="Carver A."/>
            <person name="Chen C."/>
            <person name="Cichocki N."/>
            <person name="Clum A."/>
            <person name="Culley D."/>
            <person name="Crous P.W."/>
            <person name="Fauchery L."/>
            <person name="Girlanda M."/>
            <person name="Hayes R."/>
            <person name="Keri Z."/>
            <person name="LaButti K."/>
            <person name="Lipzen A."/>
            <person name="Lombard V."/>
            <person name="Magnuson J."/>
            <person name="Maillard F."/>
            <person name="Morin E."/>
            <person name="Murat C."/>
            <person name="Nolan M."/>
            <person name="Ohm R."/>
            <person name="Pangilinan J."/>
            <person name="Pereira M."/>
            <person name="Perotto S."/>
            <person name="Peter M."/>
            <person name="Riley R."/>
            <person name="Sitrit Y."/>
            <person name="Stielow B."/>
            <person name="Szollosi G."/>
            <person name="Zifcakova L."/>
            <person name="Stursova M."/>
            <person name="Spatafora J.W."/>
            <person name="Tedersoo L."/>
            <person name="Vaario L.-M."/>
            <person name="Yamada A."/>
            <person name="Yan M."/>
            <person name="Wang P."/>
            <person name="Xu J."/>
            <person name="Bruns T."/>
            <person name="Baldrian P."/>
            <person name="Vilgalys R."/>
            <person name="Henrissat B."/>
            <person name="Grigoriev I.V."/>
            <person name="Hibbett D."/>
            <person name="Nagy L.G."/>
            <person name="Martin F.M."/>
        </authorList>
    </citation>
    <scope>NUCLEOTIDE SEQUENCE</scope>
    <source>
        <strain evidence="2">BED1</strain>
    </source>
</reference>
<dbReference type="EMBL" id="WHUW01000111">
    <property type="protein sequence ID" value="KAF8423762.1"/>
    <property type="molecule type" value="Genomic_DNA"/>
</dbReference>
<gene>
    <name evidence="2" type="ORF">L210DRAFT_2130929</name>
</gene>
<reference evidence="2" key="2">
    <citation type="journal article" date="2020" name="Nat. Commun.">
        <title>Large-scale genome sequencing of mycorrhizal fungi provides insights into the early evolution of symbiotic traits.</title>
        <authorList>
            <person name="Miyauchi S."/>
            <person name="Kiss E."/>
            <person name="Kuo A."/>
            <person name="Drula E."/>
            <person name="Kohler A."/>
            <person name="Sanchez-Garcia M."/>
            <person name="Morin E."/>
            <person name="Andreopoulos B."/>
            <person name="Barry K.W."/>
            <person name="Bonito G."/>
            <person name="Buee M."/>
            <person name="Carver A."/>
            <person name="Chen C."/>
            <person name="Cichocki N."/>
            <person name="Clum A."/>
            <person name="Culley D."/>
            <person name="Crous P.W."/>
            <person name="Fauchery L."/>
            <person name="Girlanda M."/>
            <person name="Hayes R.D."/>
            <person name="Keri Z."/>
            <person name="LaButti K."/>
            <person name="Lipzen A."/>
            <person name="Lombard V."/>
            <person name="Magnuson J."/>
            <person name="Maillard F."/>
            <person name="Murat C."/>
            <person name="Nolan M."/>
            <person name="Ohm R.A."/>
            <person name="Pangilinan J."/>
            <person name="Pereira M.F."/>
            <person name="Perotto S."/>
            <person name="Peter M."/>
            <person name="Pfister S."/>
            <person name="Riley R."/>
            <person name="Sitrit Y."/>
            <person name="Stielow J.B."/>
            <person name="Szollosi G."/>
            <person name="Zifcakova L."/>
            <person name="Stursova M."/>
            <person name="Spatafora J.W."/>
            <person name="Tedersoo L."/>
            <person name="Vaario L.M."/>
            <person name="Yamada A."/>
            <person name="Yan M."/>
            <person name="Wang P."/>
            <person name="Xu J."/>
            <person name="Bruns T."/>
            <person name="Baldrian P."/>
            <person name="Vilgalys R."/>
            <person name="Dunand C."/>
            <person name="Henrissat B."/>
            <person name="Grigoriev I.V."/>
            <person name="Hibbett D."/>
            <person name="Nagy L.G."/>
            <person name="Martin F.M."/>
        </authorList>
    </citation>
    <scope>NUCLEOTIDE SEQUENCE</scope>
    <source>
        <strain evidence="2">BED1</strain>
    </source>
</reference>
<keyword evidence="3" id="KW-1185">Reference proteome</keyword>
<organism evidence="2 3">
    <name type="scientific">Boletus edulis BED1</name>
    <dbReference type="NCBI Taxonomy" id="1328754"/>
    <lineage>
        <taxon>Eukaryota</taxon>
        <taxon>Fungi</taxon>
        <taxon>Dikarya</taxon>
        <taxon>Basidiomycota</taxon>
        <taxon>Agaricomycotina</taxon>
        <taxon>Agaricomycetes</taxon>
        <taxon>Agaricomycetidae</taxon>
        <taxon>Boletales</taxon>
        <taxon>Boletineae</taxon>
        <taxon>Boletaceae</taxon>
        <taxon>Boletoideae</taxon>
        <taxon>Boletus</taxon>
    </lineage>
</organism>
<comment type="caution">
    <text evidence="2">The sequence shown here is derived from an EMBL/GenBank/DDBJ whole genome shotgun (WGS) entry which is preliminary data.</text>
</comment>
<dbReference type="AlphaFoldDB" id="A0AAD4BF46"/>
<dbReference type="Proteomes" id="UP001194468">
    <property type="component" value="Unassembled WGS sequence"/>
</dbReference>
<dbReference type="CDD" id="cd00027">
    <property type="entry name" value="BRCT"/>
    <property type="match status" value="1"/>
</dbReference>
<dbReference type="SUPFAM" id="SSF52113">
    <property type="entry name" value="BRCT domain"/>
    <property type="match status" value="1"/>
</dbReference>
<dbReference type="Pfam" id="PF12738">
    <property type="entry name" value="PTCB-BRCT"/>
    <property type="match status" value="1"/>
</dbReference>
<evidence type="ECO:0000313" key="3">
    <source>
        <dbReference type="Proteomes" id="UP001194468"/>
    </source>
</evidence>
<dbReference type="Gene3D" id="3.40.50.10190">
    <property type="entry name" value="BRCT domain"/>
    <property type="match status" value="1"/>
</dbReference>
<name>A0AAD4BF46_BOLED</name>
<accession>A0AAD4BF46</accession>
<evidence type="ECO:0000313" key="2">
    <source>
        <dbReference type="EMBL" id="KAF8423762.1"/>
    </source>
</evidence>
<dbReference type="InterPro" id="IPR036420">
    <property type="entry name" value="BRCT_dom_sf"/>
</dbReference>
<dbReference type="InterPro" id="IPR001357">
    <property type="entry name" value="BRCT_dom"/>
</dbReference>
<feature type="domain" description="BRCT" evidence="1">
    <location>
        <begin position="17"/>
        <end position="68"/>
    </location>
</feature>
<sequence>MPSEQCGDIPPYIQPTLFKMAFELGATSTSLDFTDRVTHLIANSHSGAKYMRALEHKTPIVTPDWITEVHAIWLRADDVDVEQVRNKLIVFPVHIQPPAVHLFGCRTCWRSSPSLPYIITTLR</sequence>
<proteinExistence type="predicted"/>
<evidence type="ECO:0000259" key="1">
    <source>
        <dbReference type="PROSITE" id="PS50172"/>
    </source>
</evidence>